<evidence type="ECO:0000256" key="2">
    <source>
        <dbReference type="ARBA" id="ARBA00009347"/>
    </source>
</evidence>
<dbReference type="SUPFAM" id="SSF56645">
    <property type="entry name" value="Acyl-CoA dehydrogenase NM domain-like"/>
    <property type="match status" value="1"/>
</dbReference>
<dbReference type="InterPro" id="IPR036250">
    <property type="entry name" value="AcylCo_DH-like_C"/>
</dbReference>
<proteinExistence type="inferred from homology"/>
<dbReference type="PANTHER" id="PTHR43884">
    <property type="entry name" value="ACYL-COA DEHYDROGENASE"/>
    <property type="match status" value="1"/>
</dbReference>
<keyword evidence="4" id="KW-0274">FAD</keyword>
<evidence type="ECO:0000256" key="4">
    <source>
        <dbReference type="ARBA" id="ARBA00022827"/>
    </source>
</evidence>
<name>A0ABS6NMX6_9BURK</name>
<organism evidence="7 8">
    <name type="scientific">Advenella alkanexedens</name>
    <dbReference type="NCBI Taxonomy" id="1481665"/>
    <lineage>
        <taxon>Bacteria</taxon>
        <taxon>Pseudomonadati</taxon>
        <taxon>Pseudomonadota</taxon>
        <taxon>Betaproteobacteria</taxon>
        <taxon>Burkholderiales</taxon>
        <taxon>Alcaligenaceae</taxon>
    </lineage>
</organism>
<feature type="domain" description="Acyl-CoA dehydrogenase/oxidase C-terminal" evidence="6">
    <location>
        <begin position="193"/>
        <end position="312"/>
    </location>
</feature>
<comment type="cofactor">
    <cofactor evidence="1">
        <name>FAD</name>
        <dbReference type="ChEBI" id="CHEBI:57692"/>
    </cofactor>
</comment>
<sequence>MDNSSMNNLFDEAVGRLFADVSEKSGNRLNLSCTDYETIWSEIAGSGFLDVMLPEEQGGAGLSLKEAGNLFRQEGYFNLSVPFSSTLLARSWLDSNGLAVPDGSIVIATMGVQVSEGQGRIVINKLPFGHQAARFLVLVNQSCYLLAQEKAVVHEVYHAGLFASVSWHLEEAIELEVSAQALEDLRNLAALAALVPSVGAMERIFEMTLEYANQRQQFGRPLSKFQAIQHQISVLAEQVWAARMAAQIACNSNNHHPDPNLLAIAKYQVSFVSDQVADISHAIHGAIGITEEYVLHFYTRRVREFKSEAGTQSYWAGKLGRYVLETEGETVLSMLTGELCPDA</sequence>
<keyword evidence="8" id="KW-1185">Reference proteome</keyword>
<evidence type="ECO:0000313" key="7">
    <source>
        <dbReference type="EMBL" id="MBV4396987.1"/>
    </source>
</evidence>
<comment type="similarity">
    <text evidence="2">Belongs to the acyl-CoA dehydrogenase family.</text>
</comment>
<accession>A0ABS6NMX6</accession>
<dbReference type="InterPro" id="IPR009100">
    <property type="entry name" value="AcylCoA_DH/oxidase_NM_dom_sf"/>
</dbReference>
<evidence type="ECO:0000313" key="8">
    <source>
        <dbReference type="Proteomes" id="UP000722165"/>
    </source>
</evidence>
<evidence type="ECO:0000256" key="1">
    <source>
        <dbReference type="ARBA" id="ARBA00001974"/>
    </source>
</evidence>
<dbReference type="InterPro" id="IPR009075">
    <property type="entry name" value="AcylCo_DH/oxidase_C"/>
</dbReference>
<comment type="caution">
    <text evidence="7">The sequence shown here is derived from an EMBL/GenBank/DDBJ whole genome shotgun (WGS) entry which is preliminary data.</text>
</comment>
<dbReference type="PANTHER" id="PTHR43884:SF20">
    <property type="entry name" value="ACYL-COA DEHYDROGENASE FADE28"/>
    <property type="match status" value="1"/>
</dbReference>
<evidence type="ECO:0000256" key="5">
    <source>
        <dbReference type="ARBA" id="ARBA00023002"/>
    </source>
</evidence>
<keyword evidence="3" id="KW-0285">Flavoprotein</keyword>
<protein>
    <submittedName>
        <fullName evidence="7">Acyl-CoA dehydrogenase</fullName>
    </submittedName>
</protein>
<dbReference type="SUPFAM" id="SSF47203">
    <property type="entry name" value="Acyl-CoA dehydrogenase C-terminal domain-like"/>
    <property type="match status" value="1"/>
</dbReference>
<dbReference type="EMBL" id="JAHSPR010000004">
    <property type="protein sequence ID" value="MBV4396987.1"/>
    <property type="molecule type" value="Genomic_DNA"/>
</dbReference>
<dbReference type="InterPro" id="IPR037069">
    <property type="entry name" value="AcylCoA_DH/ox_N_sf"/>
</dbReference>
<reference evidence="7 8" key="1">
    <citation type="submission" date="2021-06" db="EMBL/GenBank/DDBJ databases">
        <authorList>
            <person name="Lu T."/>
            <person name="Wang Q."/>
            <person name="Han X."/>
        </authorList>
    </citation>
    <scope>NUCLEOTIDE SEQUENCE [LARGE SCALE GENOMIC DNA]</scope>
    <source>
        <strain evidence="7 8">LAM0050</strain>
    </source>
</reference>
<evidence type="ECO:0000256" key="3">
    <source>
        <dbReference type="ARBA" id="ARBA00022630"/>
    </source>
</evidence>
<keyword evidence="5" id="KW-0560">Oxidoreductase</keyword>
<dbReference type="Proteomes" id="UP000722165">
    <property type="component" value="Unassembled WGS sequence"/>
</dbReference>
<dbReference type="Gene3D" id="1.20.140.10">
    <property type="entry name" value="Butyryl-CoA Dehydrogenase, subunit A, domain 3"/>
    <property type="match status" value="1"/>
</dbReference>
<dbReference type="RefSeq" id="WP_169295152.1">
    <property type="nucleotide sequence ID" value="NZ_JAHSPR010000004.1"/>
</dbReference>
<gene>
    <name evidence="7" type="ORF">KU392_06925</name>
</gene>
<dbReference type="Pfam" id="PF00441">
    <property type="entry name" value="Acyl-CoA_dh_1"/>
    <property type="match status" value="1"/>
</dbReference>
<dbReference type="Gene3D" id="1.10.540.10">
    <property type="entry name" value="Acyl-CoA dehydrogenase/oxidase, N-terminal domain"/>
    <property type="match status" value="1"/>
</dbReference>
<evidence type="ECO:0000259" key="6">
    <source>
        <dbReference type="Pfam" id="PF00441"/>
    </source>
</evidence>